<keyword evidence="3" id="KW-0489">Methyltransferase</keyword>
<evidence type="ECO:0000256" key="1">
    <source>
        <dbReference type="SAM" id="Phobius"/>
    </source>
</evidence>
<name>A0ABR3BDQ2_PHYBL</name>
<dbReference type="Pfam" id="PF01170">
    <property type="entry name" value="UPF0020"/>
    <property type="match status" value="1"/>
</dbReference>
<evidence type="ECO:0000313" key="3">
    <source>
        <dbReference type="EMBL" id="KAL0096467.1"/>
    </source>
</evidence>
<dbReference type="Proteomes" id="UP001448207">
    <property type="component" value="Unassembled WGS sequence"/>
</dbReference>
<dbReference type="SUPFAM" id="SSF53335">
    <property type="entry name" value="S-adenosyl-L-methionine-dependent methyltransferases"/>
    <property type="match status" value="1"/>
</dbReference>
<dbReference type="InterPro" id="IPR029063">
    <property type="entry name" value="SAM-dependent_MTases_sf"/>
</dbReference>
<dbReference type="PANTHER" id="PTHR14911:SF13">
    <property type="entry name" value="TRNA (GUANINE(6)-N2)-METHYLTRANSFERASE THUMP3"/>
    <property type="match status" value="1"/>
</dbReference>
<reference evidence="3 4" key="1">
    <citation type="submission" date="2024-04" db="EMBL/GenBank/DDBJ databases">
        <title>Symmetric and asymmetric DNA N6-adenine methylation regulates different biological responses in Mucorales.</title>
        <authorList>
            <consortium name="Lawrence Berkeley National Laboratory"/>
            <person name="Lax C."/>
            <person name="Mondo S.J."/>
            <person name="Osorio-Concepcion M."/>
            <person name="Muszewska A."/>
            <person name="Corrochano-Luque M."/>
            <person name="Gutierrez G."/>
            <person name="Riley R."/>
            <person name="Lipzen A."/>
            <person name="Guo J."/>
            <person name="Hundley H."/>
            <person name="Amirebrahimi M."/>
            <person name="Ng V."/>
            <person name="Lorenzo-Gutierrez D."/>
            <person name="Binder U."/>
            <person name="Yang J."/>
            <person name="Song Y."/>
            <person name="Canovas D."/>
            <person name="Navarro E."/>
            <person name="Freitag M."/>
            <person name="Gabaldon T."/>
            <person name="Grigoriev I.V."/>
            <person name="Corrochano L.M."/>
            <person name="Nicolas F.E."/>
            <person name="Garre V."/>
        </authorList>
    </citation>
    <scope>NUCLEOTIDE SEQUENCE [LARGE SCALE GENOMIC DNA]</scope>
    <source>
        <strain evidence="3 4">L51</strain>
    </source>
</reference>
<dbReference type="InterPro" id="IPR000241">
    <property type="entry name" value="RlmKL-like_Mtase"/>
</dbReference>
<keyword evidence="4" id="KW-1185">Reference proteome</keyword>
<protein>
    <submittedName>
        <fullName evidence="3">RNA methylase family UPF0020-domain-containing protein</fullName>
    </submittedName>
</protein>
<feature type="domain" description="Ribosomal RNA large subunit methyltransferase K/L-like methyltransferase" evidence="2">
    <location>
        <begin position="268"/>
        <end position="419"/>
    </location>
</feature>
<evidence type="ECO:0000259" key="2">
    <source>
        <dbReference type="Pfam" id="PF01170"/>
    </source>
</evidence>
<dbReference type="PANTHER" id="PTHR14911">
    <property type="entry name" value="THUMP DOMAIN-CONTAINING"/>
    <property type="match status" value="1"/>
</dbReference>
<gene>
    <name evidence="3" type="ORF">J3Q64DRAFT_1707840</name>
</gene>
<evidence type="ECO:0000313" key="4">
    <source>
        <dbReference type="Proteomes" id="UP001448207"/>
    </source>
</evidence>
<accession>A0ABR3BDQ2</accession>
<keyword evidence="3" id="KW-0808">Transferase</keyword>
<keyword evidence="1" id="KW-0812">Transmembrane</keyword>
<sequence length="458" mass="50868">MAVRLFNRLFIKYTFIRSKISKIIILSVIILLIIYSVKSKSQIIYIYIMSNPQSLHVVLHVPEGLEFVAVDDIKESLKGKITEEATFLSEPKTGRVHLMVQTTKPSQIIQSLKSATLLSVYSVTLVVSETNIPQSTFDDPQLTYDFTNDVTLASPWENALEAVSIASGSNSSDLAPTFRATFHKGQLKNSAQSQKLAGYIGFAFSQRHPDWKVKLTEYDQEVVALWFRSTEKAMLERLASCADHGEDGPIVLLLGLTIPIKDPKYRNRVHVGRTSLNPCIAYCLARLADPKPGQVILDMCCGTGTIPLEGASKYPSTMWIGSEVNLRTLCVKAKGNLEHSGVNNVDLMVGDGRCLALRSGCIDTVVCDWPWGLREGSYSAIQKLYPKFIKQIGRVLPTHGKALIVTQGQKLFNRVLAYSWSKDMWTTDSIIPIGIGGYDVYLYILIKKEPKPSAETTS</sequence>
<dbReference type="GO" id="GO:0008168">
    <property type="term" value="F:methyltransferase activity"/>
    <property type="evidence" value="ECO:0007669"/>
    <property type="project" value="UniProtKB-KW"/>
</dbReference>
<keyword evidence="1" id="KW-1133">Transmembrane helix</keyword>
<dbReference type="EMBL" id="JBCLYO010000001">
    <property type="protein sequence ID" value="KAL0096467.1"/>
    <property type="molecule type" value="Genomic_DNA"/>
</dbReference>
<keyword evidence="1" id="KW-0472">Membrane</keyword>
<comment type="caution">
    <text evidence="3">The sequence shown here is derived from an EMBL/GenBank/DDBJ whole genome shotgun (WGS) entry which is preliminary data.</text>
</comment>
<dbReference type="GO" id="GO:0032259">
    <property type="term" value="P:methylation"/>
    <property type="evidence" value="ECO:0007669"/>
    <property type="project" value="UniProtKB-KW"/>
</dbReference>
<proteinExistence type="predicted"/>
<organism evidence="3 4">
    <name type="scientific">Phycomyces blakesleeanus</name>
    <dbReference type="NCBI Taxonomy" id="4837"/>
    <lineage>
        <taxon>Eukaryota</taxon>
        <taxon>Fungi</taxon>
        <taxon>Fungi incertae sedis</taxon>
        <taxon>Mucoromycota</taxon>
        <taxon>Mucoromycotina</taxon>
        <taxon>Mucoromycetes</taxon>
        <taxon>Mucorales</taxon>
        <taxon>Phycomycetaceae</taxon>
        <taxon>Phycomyces</taxon>
    </lineage>
</organism>
<dbReference type="CDD" id="cd02440">
    <property type="entry name" value="AdoMet_MTases"/>
    <property type="match status" value="1"/>
</dbReference>
<feature type="transmembrane region" description="Helical" evidence="1">
    <location>
        <begin position="20"/>
        <end position="37"/>
    </location>
</feature>
<dbReference type="Gene3D" id="3.40.50.150">
    <property type="entry name" value="Vaccinia Virus protein VP39"/>
    <property type="match status" value="1"/>
</dbReference>